<proteinExistence type="predicted"/>
<dbReference type="AlphaFoldDB" id="A0AAE1SCD0"/>
<dbReference type="Proteomes" id="UP001291623">
    <property type="component" value="Unassembled WGS sequence"/>
</dbReference>
<protein>
    <submittedName>
        <fullName evidence="1">Uncharacterized protein</fullName>
    </submittedName>
</protein>
<accession>A0AAE1SCD0</accession>
<organism evidence="1 2">
    <name type="scientific">Anisodus tanguticus</name>
    <dbReference type="NCBI Taxonomy" id="243964"/>
    <lineage>
        <taxon>Eukaryota</taxon>
        <taxon>Viridiplantae</taxon>
        <taxon>Streptophyta</taxon>
        <taxon>Embryophyta</taxon>
        <taxon>Tracheophyta</taxon>
        <taxon>Spermatophyta</taxon>
        <taxon>Magnoliopsida</taxon>
        <taxon>eudicotyledons</taxon>
        <taxon>Gunneridae</taxon>
        <taxon>Pentapetalae</taxon>
        <taxon>asterids</taxon>
        <taxon>lamiids</taxon>
        <taxon>Solanales</taxon>
        <taxon>Solanaceae</taxon>
        <taxon>Solanoideae</taxon>
        <taxon>Hyoscyameae</taxon>
        <taxon>Anisodus</taxon>
    </lineage>
</organism>
<dbReference type="EMBL" id="JAVYJV010000007">
    <property type="protein sequence ID" value="KAK4366306.1"/>
    <property type="molecule type" value="Genomic_DNA"/>
</dbReference>
<evidence type="ECO:0000313" key="2">
    <source>
        <dbReference type="Proteomes" id="UP001291623"/>
    </source>
</evidence>
<sequence>MNTWIEMTKLNKQKINNGNTIDDKKNRVKQMSSGSLNSGGLTLSCYLGQVERLFTIDHRL</sequence>
<keyword evidence="2" id="KW-1185">Reference proteome</keyword>
<evidence type="ECO:0000313" key="1">
    <source>
        <dbReference type="EMBL" id="KAK4366306.1"/>
    </source>
</evidence>
<name>A0AAE1SCD0_9SOLA</name>
<comment type="caution">
    <text evidence="1">The sequence shown here is derived from an EMBL/GenBank/DDBJ whole genome shotgun (WGS) entry which is preliminary data.</text>
</comment>
<gene>
    <name evidence="1" type="ORF">RND71_014186</name>
</gene>
<reference evidence="1" key="1">
    <citation type="submission" date="2023-12" db="EMBL/GenBank/DDBJ databases">
        <title>Genome assembly of Anisodus tanguticus.</title>
        <authorList>
            <person name="Wang Y.-J."/>
        </authorList>
    </citation>
    <scope>NUCLEOTIDE SEQUENCE</scope>
    <source>
        <strain evidence="1">KB-2021</strain>
        <tissue evidence="1">Leaf</tissue>
    </source>
</reference>